<dbReference type="Proteomes" id="UP001596956">
    <property type="component" value="Unassembled WGS sequence"/>
</dbReference>
<name>A0ABW3BEE4_9ACTN</name>
<evidence type="ECO:0000313" key="2">
    <source>
        <dbReference type="Proteomes" id="UP001596956"/>
    </source>
</evidence>
<keyword evidence="2" id="KW-1185">Reference proteome</keyword>
<accession>A0ABW3BEE4</accession>
<dbReference type="EMBL" id="JBHTHR010000251">
    <property type="protein sequence ID" value="MFD0801578.1"/>
    <property type="molecule type" value="Genomic_DNA"/>
</dbReference>
<protein>
    <submittedName>
        <fullName evidence="1">Helix-turn-helix transcriptional regulator</fullName>
    </submittedName>
</protein>
<feature type="non-terminal residue" evidence="1">
    <location>
        <position position="159"/>
    </location>
</feature>
<reference evidence="2" key="1">
    <citation type="journal article" date="2019" name="Int. J. Syst. Evol. Microbiol.">
        <title>The Global Catalogue of Microorganisms (GCM) 10K type strain sequencing project: providing services to taxonomists for standard genome sequencing and annotation.</title>
        <authorList>
            <consortium name="The Broad Institute Genomics Platform"/>
            <consortium name="The Broad Institute Genome Sequencing Center for Infectious Disease"/>
            <person name="Wu L."/>
            <person name="Ma J."/>
        </authorList>
    </citation>
    <scope>NUCLEOTIDE SEQUENCE [LARGE SCALE GENOMIC DNA]</scope>
    <source>
        <strain evidence="2">CCUG 63369</strain>
    </source>
</reference>
<proteinExistence type="predicted"/>
<evidence type="ECO:0000313" key="1">
    <source>
        <dbReference type="EMBL" id="MFD0801578.1"/>
    </source>
</evidence>
<dbReference type="Gene3D" id="1.10.10.10">
    <property type="entry name" value="Winged helix-like DNA-binding domain superfamily/Winged helix DNA-binding domain"/>
    <property type="match status" value="1"/>
</dbReference>
<gene>
    <name evidence="1" type="ORF">ACFQZU_09645</name>
</gene>
<dbReference type="InterPro" id="IPR036388">
    <property type="entry name" value="WH-like_DNA-bd_sf"/>
</dbReference>
<sequence length="159" mass="16505">MDQPAPPADDQLISAADIARIAGVTRAAVSNWRRRHPDFPAPAAGTRSSALFPLAAVRTWLEAQHKSQEQAEDVQLWDGLRSVYGDGIVRGMAAIAALLSDAEGGASSQGSEELDPRIADLARRTAASTSAADVVAALAARCSQATRRTASDAVTSAGL</sequence>
<comment type="caution">
    <text evidence="1">The sequence shown here is derived from an EMBL/GenBank/DDBJ whole genome shotgun (WGS) entry which is preliminary data.</text>
</comment>
<organism evidence="1 2">
    <name type="scientific">Streptomonospora algeriensis</name>
    <dbReference type="NCBI Taxonomy" id="995084"/>
    <lineage>
        <taxon>Bacteria</taxon>
        <taxon>Bacillati</taxon>
        <taxon>Actinomycetota</taxon>
        <taxon>Actinomycetes</taxon>
        <taxon>Streptosporangiales</taxon>
        <taxon>Nocardiopsidaceae</taxon>
        <taxon>Streptomonospora</taxon>
    </lineage>
</organism>